<organism evidence="2 3">
    <name type="scientific">Prymnesium parvum</name>
    <name type="common">Toxic golden alga</name>
    <dbReference type="NCBI Taxonomy" id="97485"/>
    <lineage>
        <taxon>Eukaryota</taxon>
        <taxon>Haptista</taxon>
        <taxon>Haptophyta</taxon>
        <taxon>Prymnesiophyceae</taxon>
        <taxon>Prymnesiales</taxon>
        <taxon>Prymnesiaceae</taxon>
        <taxon>Prymnesium</taxon>
    </lineage>
</organism>
<proteinExistence type="predicted"/>
<feature type="compositionally biased region" description="Pro residues" evidence="1">
    <location>
        <begin position="117"/>
        <end position="127"/>
    </location>
</feature>
<keyword evidence="3" id="KW-1185">Reference proteome</keyword>
<comment type="caution">
    <text evidence="2">The sequence shown here is derived from an EMBL/GenBank/DDBJ whole genome shotgun (WGS) entry which is preliminary data.</text>
</comment>
<feature type="compositionally biased region" description="Pro residues" evidence="1">
    <location>
        <begin position="135"/>
        <end position="147"/>
    </location>
</feature>
<name>A0AB34K6V2_PRYPA</name>
<accession>A0AB34K6V2</accession>
<evidence type="ECO:0000313" key="3">
    <source>
        <dbReference type="Proteomes" id="UP001515480"/>
    </source>
</evidence>
<dbReference type="AlphaFoldDB" id="A0AB34K6V2"/>
<feature type="compositionally biased region" description="Low complexity" evidence="1">
    <location>
        <begin position="92"/>
        <end position="101"/>
    </location>
</feature>
<evidence type="ECO:0000313" key="2">
    <source>
        <dbReference type="EMBL" id="KAL1528731.1"/>
    </source>
</evidence>
<reference evidence="2 3" key="1">
    <citation type="journal article" date="2024" name="Science">
        <title>Giant polyketide synthase enzymes in the biosynthesis of giant marine polyether toxins.</title>
        <authorList>
            <person name="Fallon T.R."/>
            <person name="Shende V.V."/>
            <person name="Wierzbicki I.H."/>
            <person name="Pendleton A.L."/>
            <person name="Watervoot N.F."/>
            <person name="Auber R.P."/>
            <person name="Gonzalez D.J."/>
            <person name="Wisecaver J.H."/>
            <person name="Moore B.S."/>
        </authorList>
    </citation>
    <scope>NUCLEOTIDE SEQUENCE [LARGE SCALE GENOMIC DNA]</scope>
    <source>
        <strain evidence="2 3">12B1</strain>
    </source>
</reference>
<feature type="compositionally biased region" description="Low complexity" evidence="1">
    <location>
        <begin position="148"/>
        <end position="164"/>
    </location>
</feature>
<feature type="region of interest" description="Disordered" evidence="1">
    <location>
        <begin position="1"/>
        <end position="208"/>
    </location>
</feature>
<dbReference type="EMBL" id="JBGBPQ010000002">
    <property type="protein sequence ID" value="KAL1528731.1"/>
    <property type="molecule type" value="Genomic_DNA"/>
</dbReference>
<evidence type="ECO:0000256" key="1">
    <source>
        <dbReference type="SAM" id="MobiDB-lite"/>
    </source>
</evidence>
<gene>
    <name evidence="2" type="ORF">AB1Y20_010064</name>
</gene>
<feature type="region of interest" description="Disordered" evidence="1">
    <location>
        <begin position="278"/>
        <end position="308"/>
    </location>
</feature>
<feature type="compositionally biased region" description="Polar residues" evidence="1">
    <location>
        <begin position="1"/>
        <end position="19"/>
    </location>
</feature>
<dbReference type="Proteomes" id="UP001515480">
    <property type="component" value="Unassembled WGS sequence"/>
</dbReference>
<sequence>MRCSLHTLSTMAANESTAATGRPPSHSASAACCTPRSNASPRSPRKPPIAPCRKPSKPQHTSPRPSRPPSLRIPDASRPDARSPRSPRPASPRKSPAVPRRLPSDPPPRADSSRPSSPKPSLPPPPIARADSSRPPSPKPSLPPPPIARADSSRSLSPSRGVSPRRPPKARPCATSLPAETERSVGSDESREADGGESAAAGGWPRLEPPPCNCMLDHNARLKHLDRKGGEGGPAIGSARRPLRAHALRVTREVEACGVANLGFRVWQEKPSRRVGTLVVSNSGRPGGVCARQSGSDEARTPRAGATDDDPVVADQLHADHTNQEADLVSNWLLTACHNAGQPLTAASSEFAATVHGEWGLLDPSGTNPIAEYLTVQRVNYTDEEVLPSAYADAWILEDVNLSAKIRPPLAARGLRAQFDTSRQYPTVLVFVAGPNANPPTGEELAKSSHSRRTFNEVAASDFNVFCAGVKAALRTGLQAMVMRGCDVALLGVVSSGHQAGKWRRLLLNHYETLVNEVLSETDEETQPVPLGAYFELVLLAENEPGALRE</sequence>
<feature type="compositionally biased region" description="Basic and acidic residues" evidence="1">
    <location>
        <begin position="180"/>
        <end position="194"/>
    </location>
</feature>
<protein>
    <submittedName>
        <fullName evidence="2">Uncharacterized protein</fullName>
    </submittedName>
</protein>